<gene>
    <name evidence="3 4" type="primary">ppaX</name>
    <name evidence="4" type="ORF">GLW04_13980</name>
</gene>
<comment type="catalytic activity">
    <reaction evidence="3">
        <text>diphosphate + H2O = 2 phosphate + H(+)</text>
        <dbReference type="Rhea" id="RHEA:24576"/>
        <dbReference type="ChEBI" id="CHEBI:15377"/>
        <dbReference type="ChEBI" id="CHEBI:15378"/>
        <dbReference type="ChEBI" id="CHEBI:33019"/>
        <dbReference type="ChEBI" id="CHEBI:43474"/>
        <dbReference type="EC" id="3.6.1.1"/>
    </reaction>
</comment>
<dbReference type="NCBIfam" id="TIGR01509">
    <property type="entry name" value="HAD-SF-IA-v3"/>
    <property type="match status" value="1"/>
</dbReference>
<comment type="function">
    <text evidence="3">Hydrolyzes pyrophosphate formed during P-Ser-HPr dephosphorylation by HPrK/P. Might play a role in controlling the intracellular pyrophosphate pool.</text>
</comment>
<dbReference type="PANTHER" id="PTHR43434">
    <property type="entry name" value="PHOSPHOGLYCOLATE PHOSPHATASE"/>
    <property type="match status" value="1"/>
</dbReference>
<dbReference type="PANTHER" id="PTHR43434:SF26">
    <property type="entry name" value="PYROPHOSPHATASE PPAX"/>
    <property type="match status" value="1"/>
</dbReference>
<organism evidence="4 5">
    <name type="scientific">Halobacillus litoralis</name>
    <dbReference type="NCBI Taxonomy" id="45668"/>
    <lineage>
        <taxon>Bacteria</taxon>
        <taxon>Bacillati</taxon>
        <taxon>Bacillota</taxon>
        <taxon>Bacilli</taxon>
        <taxon>Bacillales</taxon>
        <taxon>Bacillaceae</taxon>
        <taxon>Halobacillus</taxon>
    </lineage>
</organism>
<keyword evidence="2 3" id="KW-0460">Magnesium</keyword>
<dbReference type="GO" id="GO:0005829">
    <property type="term" value="C:cytosol"/>
    <property type="evidence" value="ECO:0007669"/>
    <property type="project" value="TreeGrafter"/>
</dbReference>
<dbReference type="Gene3D" id="1.10.150.240">
    <property type="entry name" value="Putative phosphatase, domain 2"/>
    <property type="match status" value="1"/>
</dbReference>
<dbReference type="NCBIfam" id="TIGR01549">
    <property type="entry name" value="HAD-SF-IA-v1"/>
    <property type="match status" value="1"/>
</dbReference>
<dbReference type="CDD" id="cd02616">
    <property type="entry name" value="HAD_PPase"/>
    <property type="match status" value="1"/>
</dbReference>
<dbReference type="NCBIfam" id="NF009804">
    <property type="entry name" value="PRK13288.1"/>
    <property type="match status" value="1"/>
</dbReference>
<dbReference type="GO" id="GO:0008967">
    <property type="term" value="F:phosphoglycolate phosphatase activity"/>
    <property type="evidence" value="ECO:0007669"/>
    <property type="project" value="TreeGrafter"/>
</dbReference>
<protein>
    <recommendedName>
        <fullName evidence="3">Pyrophosphatase PpaX</fullName>
        <ecNumber evidence="3">3.6.1.1</ecNumber>
    </recommendedName>
</protein>
<dbReference type="InterPro" id="IPR036412">
    <property type="entry name" value="HAD-like_sf"/>
</dbReference>
<dbReference type="InterPro" id="IPR023733">
    <property type="entry name" value="Pyrophosphatase_Ppax"/>
</dbReference>
<dbReference type="EC" id="3.6.1.1" evidence="3"/>
<dbReference type="SFLD" id="SFLDG01135">
    <property type="entry name" value="C1.5.6:_HAD__Beta-PGM__Phospha"/>
    <property type="match status" value="1"/>
</dbReference>
<dbReference type="RefSeq" id="WP_160838306.1">
    <property type="nucleotide sequence ID" value="NZ_WMET01000003.1"/>
</dbReference>
<dbReference type="InterPro" id="IPR050155">
    <property type="entry name" value="HAD-like_hydrolase_sf"/>
</dbReference>
<dbReference type="SUPFAM" id="SSF56784">
    <property type="entry name" value="HAD-like"/>
    <property type="match status" value="1"/>
</dbReference>
<dbReference type="InterPro" id="IPR006439">
    <property type="entry name" value="HAD-SF_hydro_IA"/>
</dbReference>
<dbReference type="GO" id="GO:0004427">
    <property type="term" value="F:inorganic diphosphate phosphatase activity"/>
    <property type="evidence" value="ECO:0007669"/>
    <property type="project" value="UniProtKB-UniRule"/>
</dbReference>
<dbReference type="InterPro" id="IPR023214">
    <property type="entry name" value="HAD_sf"/>
</dbReference>
<dbReference type="EMBL" id="WMET01000003">
    <property type="protein sequence ID" value="MYL21009.1"/>
    <property type="molecule type" value="Genomic_DNA"/>
</dbReference>
<comment type="cofactor">
    <cofactor evidence="3">
        <name>Mg(2+)</name>
        <dbReference type="ChEBI" id="CHEBI:18420"/>
    </cofactor>
</comment>
<evidence type="ECO:0000256" key="2">
    <source>
        <dbReference type="ARBA" id="ARBA00022842"/>
    </source>
</evidence>
<evidence type="ECO:0000313" key="5">
    <source>
        <dbReference type="Proteomes" id="UP000460949"/>
    </source>
</evidence>
<dbReference type="Gene3D" id="3.40.50.1000">
    <property type="entry name" value="HAD superfamily/HAD-like"/>
    <property type="match status" value="1"/>
</dbReference>
<dbReference type="GO" id="GO:0006281">
    <property type="term" value="P:DNA repair"/>
    <property type="evidence" value="ECO:0007669"/>
    <property type="project" value="TreeGrafter"/>
</dbReference>
<sequence>MSIRTILFDLDGTLIDTNELIIASFTHTISQYGDRDYTREEILDFIGPPLVESLAKINPDKVEEMVETYREHNIKNHDRYVTAYDGVVETMHTLKEQGFRLGVVTTKMKNTVHMGLELTNLDGLFETVVTLDDVTNAKPHPEPIVRALQELDTPASEALMVGDNTHDIEAGKNAGTKTAGVAWTVKGRKVLDDLHPDYMLDNMRDLLQMTGR</sequence>
<dbReference type="InterPro" id="IPR041492">
    <property type="entry name" value="HAD_2"/>
</dbReference>
<dbReference type="AlphaFoldDB" id="A0A845DW41"/>
<dbReference type="InterPro" id="IPR023198">
    <property type="entry name" value="PGP-like_dom2"/>
</dbReference>
<dbReference type="Proteomes" id="UP000460949">
    <property type="component" value="Unassembled WGS sequence"/>
</dbReference>
<feature type="active site" description="Nucleophile" evidence="3">
    <location>
        <position position="9"/>
    </location>
</feature>
<comment type="similarity">
    <text evidence="3">Belongs to the HAD-like hydrolase superfamily. PpaX family.</text>
</comment>
<evidence type="ECO:0000256" key="1">
    <source>
        <dbReference type="ARBA" id="ARBA00022801"/>
    </source>
</evidence>
<dbReference type="FunFam" id="3.40.50.1000:FF:000022">
    <property type="entry name" value="Phosphoglycolate phosphatase"/>
    <property type="match status" value="1"/>
</dbReference>
<proteinExistence type="inferred from homology"/>
<dbReference type="PRINTS" id="PR00413">
    <property type="entry name" value="HADHALOGNASE"/>
</dbReference>
<comment type="caution">
    <text evidence="4">The sequence shown here is derived from an EMBL/GenBank/DDBJ whole genome shotgun (WGS) entry which is preliminary data.</text>
</comment>
<dbReference type="GO" id="GO:0000287">
    <property type="term" value="F:magnesium ion binding"/>
    <property type="evidence" value="ECO:0007669"/>
    <property type="project" value="UniProtKB-UniRule"/>
</dbReference>
<dbReference type="SFLD" id="SFLDG01129">
    <property type="entry name" value="C1.5:_HAD__Beta-PGM__Phosphata"/>
    <property type="match status" value="1"/>
</dbReference>
<name>A0A845DW41_9BACI</name>
<keyword evidence="1 3" id="KW-0378">Hydrolase</keyword>
<evidence type="ECO:0000313" key="4">
    <source>
        <dbReference type="EMBL" id="MYL21009.1"/>
    </source>
</evidence>
<dbReference type="OrthoDB" id="9807630at2"/>
<reference evidence="4 5" key="1">
    <citation type="submission" date="2019-11" db="EMBL/GenBank/DDBJ databases">
        <title>Genome sequences of 17 halophilic strains isolated from different environments.</title>
        <authorList>
            <person name="Furrow R.E."/>
        </authorList>
    </citation>
    <scope>NUCLEOTIDE SEQUENCE [LARGE SCALE GENOMIC DNA]</scope>
    <source>
        <strain evidence="4 5">22511_23_Filter</strain>
    </source>
</reference>
<dbReference type="Pfam" id="PF13419">
    <property type="entry name" value="HAD_2"/>
    <property type="match status" value="1"/>
</dbReference>
<dbReference type="HAMAP" id="MF_01250">
    <property type="entry name" value="Pyrophosphat_PpaX"/>
    <property type="match status" value="1"/>
</dbReference>
<accession>A0A845DW41</accession>
<evidence type="ECO:0000256" key="3">
    <source>
        <dbReference type="HAMAP-Rule" id="MF_01250"/>
    </source>
</evidence>
<dbReference type="SFLD" id="SFLDS00003">
    <property type="entry name" value="Haloacid_Dehalogenase"/>
    <property type="match status" value="1"/>
</dbReference>